<evidence type="ECO:0000313" key="2">
    <source>
        <dbReference type="Proteomes" id="UP001603857"/>
    </source>
</evidence>
<reference evidence="1 2" key="1">
    <citation type="submission" date="2024-08" db="EMBL/GenBank/DDBJ databases">
        <title>Insights into the chromosomal genome structure of Flemingia macrophylla.</title>
        <authorList>
            <person name="Ding Y."/>
            <person name="Zhao Y."/>
            <person name="Bi W."/>
            <person name="Wu M."/>
            <person name="Zhao G."/>
            <person name="Gong Y."/>
            <person name="Li W."/>
            <person name="Zhang P."/>
        </authorList>
    </citation>
    <scope>NUCLEOTIDE SEQUENCE [LARGE SCALE GENOMIC DNA]</scope>
    <source>
        <strain evidence="1">DYQJB</strain>
        <tissue evidence="1">Leaf</tissue>
    </source>
</reference>
<gene>
    <name evidence="1" type="ORF">Fmac_027086</name>
</gene>
<protein>
    <submittedName>
        <fullName evidence="1">Uncharacterized protein</fullName>
    </submittedName>
</protein>
<accession>A0ABD1LGP5</accession>
<keyword evidence="2" id="KW-1185">Reference proteome</keyword>
<evidence type="ECO:0000313" key="1">
    <source>
        <dbReference type="EMBL" id="KAL2322707.1"/>
    </source>
</evidence>
<dbReference type="EMBL" id="JBGMDY010000009">
    <property type="protein sequence ID" value="KAL2322707.1"/>
    <property type="molecule type" value="Genomic_DNA"/>
</dbReference>
<proteinExistence type="predicted"/>
<dbReference type="AlphaFoldDB" id="A0ABD1LGP5"/>
<sequence length="61" mass="7122">MVKNDEKCWIWWQKGATLDLFFVLTKGSFHSFNGVRILGIGGYTDKIEKAEREREREKVCG</sequence>
<dbReference type="Proteomes" id="UP001603857">
    <property type="component" value="Unassembled WGS sequence"/>
</dbReference>
<organism evidence="1 2">
    <name type="scientific">Flemingia macrophylla</name>
    <dbReference type="NCBI Taxonomy" id="520843"/>
    <lineage>
        <taxon>Eukaryota</taxon>
        <taxon>Viridiplantae</taxon>
        <taxon>Streptophyta</taxon>
        <taxon>Embryophyta</taxon>
        <taxon>Tracheophyta</taxon>
        <taxon>Spermatophyta</taxon>
        <taxon>Magnoliopsida</taxon>
        <taxon>eudicotyledons</taxon>
        <taxon>Gunneridae</taxon>
        <taxon>Pentapetalae</taxon>
        <taxon>rosids</taxon>
        <taxon>fabids</taxon>
        <taxon>Fabales</taxon>
        <taxon>Fabaceae</taxon>
        <taxon>Papilionoideae</taxon>
        <taxon>50 kb inversion clade</taxon>
        <taxon>NPAAA clade</taxon>
        <taxon>indigoferoid/millettioid clade</taxon>
        <taxon>Phaseoleae</taxon>
        <taxon>Flemingia</taxon>
    </lineage>
</organism>
<comment type="caution">
    <text evidence="1">The sequence shown here is derived from an EMBL/GenBank/DDBJ whole genome shotgun (WGS) entry which is preliminary data.</text>
</comment>
<name>A0ABD1LGP5_9FABA</name>